<dbReference type="PROSITE" id="PS50889">
    <property type="entry name" value="S4"/>
    <property type="match status" value="1"/>
</dbReference>
<dbReference type="PANTHER" id="PTHR32319:SF0">
    <property type="entry name" value="BACTERIAL HEMOLYSIN-LIKE PROTEIN"/>
    <property type="match status" value="1"/>
</dbReference>
<gene>
    <name evidence="6" type="ORF">FEM48_Zijuj06G0211300</name>
</gene>
<dbReference type="Pfam" id="PF01728">
    <property type="entry name" value="FtsJ"/>
    <property type="match status" value="1"/>
</dbReference>
<comment type="caution">
    <text evidence="6">The sequence shown here is derived from an EMBL/GenBank/DDBJ whole genome shotgun (WGS) entry which is preliminary data.</text>
</comment>
<dbReference type="InterPro" id="IPR029063">
    <property type="entry name" value="SAM-dependent_MTases_sf"/>
</dbReference>
<dbReference type="GO" id="GO:0032259">
    <property type="term" value="P:methylation"/>
    <property type="evidence" value="ECO:0007669"/>
    <property type="project" value="InterPro"/>
</dbReference>
<evidence type="ECO:0000256" key="2">
    <source>
        <dbReference type="ARBA" id="ARBA00029460"/>
    </source>
</evidence>
<keyword evidence="4" id="KW-0812">Transmembrane</keyword>
<accession>A0A978VBM5</accession>
<name>A0A978VBM5_ZIZJJ</name>
<evidence type="ECO:0000259" key="5">
    <source>
        <dbReference type="Pfam" id="PF01728"/>
    </source>
</evidence>
<comment type="similarity">
    <text evidence="2">Belongs to the TlyA family.</text>
</comment>
<dbReference type="SUPFAM" id="SSF53335">
    <property type="entry name" value="S-adenosyl-L-methionine-dependent methyltransferases"/>
    <property type="match status" value="1"/>
</dbReference>
<evidence type="ECO:0000313" key="7">
    <source>
        <dbReference type="Proteomes" id="UP000813462"/>
    </source>
</evidence>
<dbReference type="Gene3D" id="3.10.290.10">
    <property type="entry name" value="RNA-binding S4 domain"/>
    <property type="match status" value="1"/>
</dbReference>
<feature type="transmembrane region" description="Helical" evidence="4">
    <location>
        <begin position="83"/>
        <end position="109"/>
    </location>
</feature>
<keyword evidence="1 3" id="KW-0694">RNA-binding</keyword>
<dbReference type="Proteomes" id="UP000813462">
    <property type="component" value="Unassembled WGS sequence"/>
</dbReference>
<feature type="domain" description="Ribosomal RNA methyltransferase FtsJ" evidence="5">
    <location>
        <begin position="232"/>
        <end position="386"/>
    </location>
</feature>
<dbReference type="GO" id="GO:0008168">
    <property type="term" value="F:methyltransferase activity"/>
    <property type="evidence" value="ECO:0007669"/>
    <property type="project" value="InterPro"/>
</dbReference>
<proteinExistence type="inferred from homology"/>
<dbReference type="EMBL" id="JAEACU010000006">
    <property type="protein sequence ID" value="KAH7525310.1"/>
    <property type="molecule type" value="Genomic_DNA"/>
</dbReference>
<keyword evidence="4" id="KW-1133">Transmembrane helix</keyword>
<dbReference type="InterPro" id="IPR002877">
    <property type="entry name" value="RNA_MeTrfase_FtsJ_dom"/>
</dbReference>
<dbReference type="InterPro" id="IPR036986">
    <property type="entry name" value="S4_RNA-bd_sf"/>
</dbReference>
<dbReference type="Gene3D" id="3.40.50.150">
    <property type="entry name" value="Vaccinia Virus protein VP39"/>
    <property type="match status" value="1"/>
</dbReference>
<dbReference type="InterPro" id="IPR047048">
    <property type="entry name" value="TlyA"/>
</dbReference>
<evidence type="ECO:0000313" key="6">
    <source>
        <dbReference type="EMBL" id="KAH7525310.1"/>
    </source>
</evidence>
<dbReference type="AlphaFoldDB" id="A0A978VBM5"/>
<evidence type="ECO:0000256" key="4">
    <source>
        <dbReference type="SAM" id="Phobius"/>
    </source>
</evidence>
<protein>
    <recommendedName>
        <fullName evidence="5">Ribosomal RNA methyltransferase FtsJ domain-containing protein</fullName>
    </recommendedName>
</protein>
<evidence type="ECO:0000256" key="3">
    <source>
        <dbReference type="PROSITE-ProRule" id="PRU00182"/>
    </source>
</evidence>
<keyword evidence="4" id="KW-0472">Membrane</keyword>
<sequence length="396" mass="44278">MDNVSTEVDSLNEFNTEGTTHLSFEWMTFVRMKKGKWLKSKSNMHVDCEILDVVFPLNRTKRFDFEPLNTCDVDGKWGSIQTLLISLFWIILVVTLLAGLCGGAVVRWVGAQKRSPCRSFTVVKSAKVQASKKKRRLDEICVERFQQYSRTLMQSLILQGYVLIDMDLKMLFVSTGDEVSVMRLPVVVVPLLRGSSNAGKVFVDGKLVNNAGTPISDKAVVEMLAEIPKYVSGHKLEAAIEKLDIDVSGNTGNTALDSGFSTVGYTDCLLQYVASFVYGVDVGYAQVADKIRRDERVCVIERTNLGYLSALPQKVDLVMPAVVKVMKDEATLITLVKPQFEARRSHRKFQVLEKIVKGVENFGFCCKGWIESHLKGAEGNIEFLVHFVRKAEQTAD</sequence>
<dbReference type="GO" id="GO:0003723">
    <property type="term" value="F:RNA binding"/>
    <property type="evidence" value="ECO:0007669"/>
    <property type="project" value="UniProtKB-KW"/>
</dbReference>
<dbReference type="PANTHER" id="PTHR32319">
    <property type="entry name" value="BACTERIAL HEMOLYSIN-LIKE PROTEIN"/>
    <property type="match status" value="1"/>
</dbReference>
<evidence type="ECO:0000256" key="1">
    <source>
        <dbReference type="ARBA" id="ARBA00022884"/>
    </source>
</evidence>
<reference evidence="6" key="1">
    <citation type="journal article" date="2021" name="Front. Plant Sci.">
        <title>Chromosome-Scale Genome Assembly for Chinese Sour Jujube and Insights Into Its Genome Evolution and Domestication Signature.</title>
        <authorList>
            <person name="Shen L.-Y."/>
            <person name="Luo H."/>
            <person name="Wang X.-L."/>
            <person name="Wang X.-M."/>
            <person name="Qiu X.-J."/>
            <person name="Liu H."/>
            <person name="Zhou S.-S."/>
            <person name="Jia K.-H."/>
            <person name="Nie S."/>
            <person name="Bao Y.-T."/>
            <person name="Zhang R.-G."/>
            <person name="Yun Q.-Z."/>
            <person name="Chai Y.-H."/>
            <person name="Lu J.-Y."/>
            <person name="Li Y."/>
            <person name="Zhao S.-W."/>
            <person name="Mao J.-F."/>
            <person name="Jia S.-G."/>
            <person name="Mao Y.-M."/>
        </authorList>
    </citation>
    <scope>NUCLEOTIDE SEQUENCE</scope>
    <source>
        <strain evidence="6">AT0</strain>
        <tissue evidence="6">Leaf</tissue>
    </source>
</reference>
<organism evidence="6 7">
    <name type="scientific">Ziziphus jujuba var. spinosa</name>
    <dbReference type="NCBI Taxonomy" id="714518"/>
    <lineage>
        <taxon>Eukaryota</taxon>
        <taxon>Viridiplantae</taxon>
        <taxon>Streptophyta</taxon>
        <taxon>Embryophyta</taxon>
        <taxon>Tracheophyta</taxon>
        <taxon>Spermatophyta</taxon>
        <taxon>Magnoliopsida</taxon>
        <taxon>eudicotyledons</taxon>
        <taxon>Gunneridae</taxon>
        <taxon>Pentapetalae</taxon>
        <taxon>rosids</taxon>
        <taxon>fabids</taxon>
        <taxon>Rosales</taxon>
        <taxon>Rhamnaceae</taxon>
        <taxon>Paliureae</taxon>
        <taxon>Ziziphus</taxon>
    </lineage>
</organism>